<dbReference type="AlphaFoldDB" id="A0A6I6MME8"/>
<accession>A0A6I6MME8</accession>
<evidence type="ECO:0000313" key="3">
    <source>
        <dbReference type="Proteomes" id="UP000431269"/>
    </source>
</evidence>
<name>A0A6I6MME8_9CAUL</name>
<sequence>MAETGFAGAERTPLAGDASTRRYERLKLGDRRAMLMDAPRSNESAPCPPGATPAERRAMGWNATSRLAASRVEAFVAVAKHLEDIGLSPPRIYGADCDAGYAVIEDLGDSLYAHVIGDGGQDEIALYEEAARVLAHVHQAPAPSRLEGTGGASWPVQDYDALALEVNADLFVDWLPRAADVDIDDAARARWEKVRDSLIVKALGFPRAFTIRDYHAENLLWLPERDGLQRVGLLDFQDAVRGWRAWDFAMLLHDARRDVSYPAHEAAIRAYLDATGASEAEFQRELAVLGAINAMRILGIFSRLAGRDGKQRYLAFMPREWGHLARTLEHPSLSEAKAFVESVARPYLEQAA</sequence>
<evidence type="ECO:0000313" key="2">
    <source>
        <dbReference type="EMBL" id="QGZ96655.1"/>
    </source>
</evidence>
<feature type="domain" description="Aminoglycoside phosphotransferase" evidence="1">
    <location>
        <begin position="12"/>
        <end position="275"/>
    </location>
</feature>
<dbReference type="KEGG" id="tsv:DSM104635_03516"/>
<dbReference type="Pfam" id="PF01636">
    <property type="entry name" value="APH"/>
    <property type="match status" value="1"/>
</dbReference>
<dbReference type="Proteomes" id="UP000431269">
    <property type="component" value="Chromosome"/>
</dbReference>
<keyword evidence="3" id="KW-1185">Reference proteome</keyword>
<dbReference type="Gene3D" id="3.90.1200.10">
    <property type="match status" value="1"/>
</dbReference>
<organism evidence="2 3">
    <name type="scientific">Terricaulis silvestris</name>
    <dbReference type="NCBI Taxonomy" id="2686094"/>
    <lineage>
        <taxon>Bacteria</taxon>
        <taxon>Pseudomonadati</taxon>
        <taxon>Pseudomonadota</taxon>
        <taxon>Alphaproteobacteria</taxon>
        <taxon>Caulobacterales</taxon>
        <taxon>Caulobacteraceae</taxon>
        <taxon>Terricaulis</taxon>
    </lineage>
</organism>
<dbReference type="InterPro" id="IPR002575">
    <property type="entry name" value="Aminoglycoside_PTrfase"/>
</dbReference>
<dbReference type="InterPro" id="IPR011009">
    <property type="entry name" value="Kinase-like_dom_sf"/>
</dbReference>
<evidence type="ECO:0000259" key="1">
    <source>
        <dbReference type="Pfam" id="PF01636"/>
    </source>
</evidence>
<reference evidence="3" key="1">
    <citation type="submission" date="2019-12" db="EMBL/GenBank/DDBJ databases">
        <title>Complete genome of Terracaulis silvestris 0127_4.</title>
        <authorList>
            <person name="Vieira S."/>
            <person name="Riedel T."/>
            <person name="Sproer C."/>
            <person name="Pascual J."/>
            <person name="Boedeker C."/>
            <person name="Overmann J."/>
        </authorList>
    </citation>
    <scope>NUCLEOTIDE SEQUENCE [LARGE SCALE GENOMIC DNA]</scope>
    <source>
        <strain evidence="3">0127_4</strain>
    </source>
</reference>
<dbReference type="SUPFAM" id="SSF56112">
    <property type="entry name" value="Protein kinase-like (PK-like)"/>
    <property type="match status" value="1"/>
</dbReference>
<keyword evidence="2" id="KW-0808">Transferase</keyword>
<gene>
    <name evidence="2" type="ORF">DSM104635_03516</name>
</gene>
<protein>
    <submittedName>
        <fullName evidence="2">Putative phosphotransferase</fullName>
    </submittedName>
</protein>
<dbReference type="Gene3D" id="3.30.200.20">
    <property type="entry name" value="Phosphorylase Kinase, domain 1"/>
    <property type="match status" value="1"/>
</dbReference>
<dbReference type="EMBL" id="CP047045">
    <property type="protein sequence ID" value="QGZ96655.1"/>
    <property type="molecule type" value="Genomic_DNA"/>
</dbReference>
<dbReference type="GO" id="GO:0016740">
    <property type="term" value="F:transferase activity"/>
    <property type="evidence" value="ECO:0007669"/>
    <property type="project" value="UniProtKB-KW"/>
</dbReference>
<proteinExistence type="predicted"/>